<evidence type="ECO:0000256" key="2">
    <source>
        <dbReference type="SAM" id="MobiDB-lite"/>
    </source>
</evidence>
<organism evidence="3 4">
    <name type="scientific">Apophysomyces ossiformis</name>
    <dbReference type="NCBI Taxonomy" id="679940"/>
    <lineage>
        <taxon>Eukaryota</taxon>
        <taxon>Fungi</taxon>
        <taxon>Fungi incertae sedis</taxon>
        <taxon>Mucoromycota</taxon>
        <taxon>Mucoromycotina</taxon>
        <taxon>Mucoromycetes</taxon>
        <taxon>Mucorales</taxon>
        <taxon>Mucorineae</taxon>
        <taxon>Mucoraceae</taxon>
        <taxon>Apophysomyces</taxon>
    </lineage>
</organism>
<dbReference type="EMBL" id="JABAYA010000001">
    <property type="protein sequence ID" value="KAF7732854.1"/>
    <property type="molecule type" value="Genomic_DNA"/>
</dbReference>
<feature type="region of interest" description="Disordered" evidence="2">
    <location>
        <begin position="53"/>
        <end position="104"/>
    </location>
</feature>
<name>A0A8H7BZN0_9FUNG</name>
<dbReference type="AlphaFoldDB" id="A0A8H7BZN0"/>
<keyword evidence="4" id="KW-1185">Reference proteome</keyword>
<feature type="compositionally biased region" description="Polar residues" evidence="2">
    <location>
        <begin position="75"/>
        <end position="84"/>
    </location>
</feature>
<comment type="caution">
    <text evidence="3">The sequence shown here is derived from an EMBL/GenBank/DDBJ whole genome shotgun (WGS) entry which is preliminary data.</text>
</comment>
<proteinExistence type="predicted"/>
<evidence type="ECO:0000313" key="3">
    <source>
        <dbReference type="EMBL" id="KAF7732854.1"/>
    </source>
</evidence>
<evidence type="ECO:0000313" key="4">
    <source>
        <dbReference type="Proteomes" id="UP000605846"/>
    </source>
</evidence>
<protein>
    <submittedName>
        <fullName evidence="3">Uncharacterized protein</fullName>
    </submittedName>
</protein>
<evidence type="ECO:0000256" key="1">
    <source>
        <dbReference type="SAM" id="Coils"/>
    </source>
</evidence>
<feature type="coiled-coil region" evidence="1">
    <location>
        <begin position="1"/>
        <end position="32"/>
    </location>
</feature>
<gene>
    <name evidence="3" type="ORF">EC973_000130</name>
</gene>
<feature type="compositionally biased region" description="Low complexity" evidence="2">
    <location>
        <begin position="53"/>
        <end position="63"/>
    </location>
</feature>
<feature type="compositionally biased region" description="Basic and acidic residues" evidence="2">
    <location>
        <begin position="94"/>
        <end position="104"/>
    </location>
</feature>
<dbReference type="Proteomes" id="UP000605846">
    <property type="component" value="Unassembled WGS sequence"/>
</dbReference>
<accession>A0A8H7BZN0</accession>
<keyword evidence="1" id="KW-0175">Coiled coil</keyword>
<reference evidence="3" key="1">
    <citation type="submission" date="2020-01" db="EMBL/GenBank/DDBJ databases">
        <title>Genome Sequencing of Three Apophysomyces-Like Fungal Strains Confirms a Novel Fungal Genus in the Mucoromycota with divergent Burkholderia-like Endosymbiotic Bacteria.</title>
        <authorList>
            <person name="Stajich J.E."/>
            <person name="Macias A.M."/>
            <person name="Carter-House D."/>
            <person name="Lovett B."/>
            <person name="Kasson L.R."/>
            <person name="Berry K."/>
            <person name="Grigoriev I."/>
            <person name="Chang Y."/>
            <person name="Spatafora J."/>
            <person name="Kasson M.T."/>
        </authorList>
    </citation>
    <scope>NUCLEOTIDE SEQUENCE</scope>
    <source>
        <strain evidence="3">NRRL A-21654</strain>
    </source>
</reference>
<dbReference type="OrthoDB" id="2280493at2759"/>
<sequence length="104" mass="11576">MEKSLSDYDRTLEELDRQREKLQRVVQKMGQEWEESGAGIGWLGSLHETKINPSLLSSPSSSNDYLGARDKDTLLAQSLPSTPALTPDATNEDNEAKKTPTDKQ</sequence>